<dbReference type="SUPFAM" id="SSF52096">
    <property type="entry name" value="ClpP/crotonase"/>
    <property type="match status" value="1"/>
</dbReference>
<comment type="caution">
    <text evidence="4">The sequence shown here is derived from an EMBL/GenBank/DDBJ whole genome shotgun (WGS) entry which is preliminary data.</text>
</comment>
<dbReference type="InterPro" id="IPR014748">
    <property type="entry name" value="Enoyl-CoA_hydra_C"/>
</dbReference>
<dbReference type="NCBIfam" id="NF005637">
    <property type="entry name" value="PRK07396.1"/>
    <property type="match status" value="1"/>
</dbReference>
<evidence type="ECO:0008006" key="6">
    <source>
        <dbReference type="Google" id="ProtNLM"/>
    </source>
</evidence>
<name>A0ABQ5RYU5_9CHLO</name>
<sequence length="338" mass="37027">MSPQKRLQILGNHLMGSRPENLILRQATTATDKPEVTVPYASADGKVNSYGRIHGPVSRKPANWQRIPVVSREELTDVVYEKAADEGIAKITINRPDRRNAFRPRTVQELSWCFSDARDDPDVGVIILTGAGTLAFCSGGDQSVRGQGGYVGADGIARLNVLDLQIQIRRLPKPVIAMVAGYAVGGGHILHMVCDLTIAADNAVFGQTGPKVGSFDAGYGSTHMARLVGQKKAREIWFLCRLYNAQQAHEMGLVNTVVPLEKLEEETLVWCREMLRNSPTSLRVLKAALNAAEDGQAGIQELGGNATMLFYQSEEGNEGRTAYLEKRPPDFSKFKRLP</sequence>
<comment type="similarity">
    <text evidence="3">Belongs to the enoyl-CoA hydratase/isomerase family.</text>
</comment>
<evidence type="ECO:0000256" key="1">
    <source>
        <dbReference type="ARBA" id="ARBA00000177"/>
    </source>
</evidence>
<protein>
    <recommendedName>
        <fullName evidence="6">Naphthoate synthase</fullName>
    </recommendedName>
</protein>
<accession>A0ABQ5RYU5</accession>
<evidence type="ECO:0000313" key="4">
    <source>
        <dbReference type="EMBL" id="GLI62802.1"/>
    </source>
</evidence>
<dbReference type="HAMAP" id="MF_01934">
    <property type="entry name" value="MenB"/>
    <property type="match status" value="1"/>
</dbReference>
<dbReference type="InterPro" id="IPR029045">
    <property type="entry name" value="ClpP/crotonase-like_dom_sf"/>
</dbReference>
<dbReference type="PANTHER" id="PTHR43113:SF1">
    <property type="entry name" value="1,4-DIHYDROXY-2-NAPHTHOYL-COA SYNTHASE, PEROXISOMAL"/>
    <property type="match status" value="1"/>
</dbReference>
<dbReference type="Proteomes" id="UP001165090">
    <property type="component" value="Unassembled WGS sequence"/>
</dbReference>
<keyword evidence="2" id="KW-0456">Lyase</keyword>
<keyword evidence="5" id="KW-1185">Reference proteome</keyword>
<dbReference type="InterPro" id="IPR018376">
    <property type="entry name" value="Enoyl-CoA_hyd/isom_CS"/>
</dbReference>
<dbReference type="PROSITE" id="PS00166">
    <property type="entry name" value="ENOYL_COA_HYDRATASE"/>
    <property type="match status" value="1"/>
</dbReference>
<reference evidence="4 5" key="1">
    <citation type="journal article" date="2023" name="IScience">
        <title>Expanded male sex-determining region conserved during the evolution of homothallism in the green alga Volvox.</title>
        <authorList>
            <person name="Yamamoto K."/>
            <person name="Matsuzaki R."/>
            <person name="Mahakham W."/>
            <person name="Heman W."/>
            <person name="Sekimoto H."/>
            <person name="Kawachi M."/>
            <person name="Minakuchi Y."/>
            <person name="Toyoda A."/>
            <person name="Nozaki H."/>
        </authorList>
    </citation>
    <scope>NUCLEOTIDE SEQUENCE [LARGE SCALE GENOMIC DNA]</scope>
    <source>
        <strain evidence="4 5">NIES-4468</strain>
    </source>
</reference>
<dbReference type="NCBIfam" id="TIGR01929">
    <property type="entry name" value="menB"/>
    <property type="match status" value="1"/>
</dbReference>
<organism evidence="4 5">
    <name type="scientific">Volvox africanus</name>
    <dbReference type="NCBI Taxonomy" id="51714"/>
    <lineage>
        <taxon>Eukaryota</taxon>
        <taxon>Viridiplantae</taxon>
        <taxon>Chlorophyta</taxon>
        <taxon>core chlorophytes</taxon>
        <taxon>Chlorophyceae</taxon>
        <taxon>CS clade</taxon>
        <taxon>Chlamydomonadales</taxon>
        <taxon>Volvocaceae</taxon>
        <taxon>Volvox</taxon>
    </lineage>
</organism>
<dbReference type="InterPro" id="IPR010198">
    <property type="entry name" value="DHNA-CoA_synthase_MenB"/>
</dbReference>
<gene>
    <name evidence="4" type="ORF">VaNZ11_005551</name>
</gene>
<evidence type="ECO:0000256" key="3">
    <source>
        <dbReference type="RuleBase" id="RU003707"/>
    </source>
</evidence>
<dbReference type="CDD" id="cd06558">
    <property type="entry name" value="crotonase-like"/>
    <property type="match status" value="1"/>
</dbReference>
<comment type="catalytic activity">
    <reaction evidence="1">
        <text>2-succinylbenzoyl-CoA + H(+) = 1,4-dihydroxy-2-naphthoyl-CoA + H2O</text>
        <dbReference type="Rhea" id="RHEA:26562"/>
        <dbReference type="ChEBI" id="CHEBI:15377"/>
        <dbReference type="ChEBI" id="CHEBI:15378"/>
        <dbReference type="ChEBI" id="CHEBI:57364"/>
        <dbReference type="ChEBI" id="CHEBI:58897"/>
        <dbReference type="EC" id="4.1.3.36"/>
    </reaction>
</comment>
<dbReference type="Gene3D" id="3.90.226.10">
    <property type="entry name" value="2-enoyl-CoA Hydratase, Chain A, domain 1"/>
    <property type="match status" value="1"/>
</dbReference>
<evidence type="ECO:0000313" key="5">
    <source>
        <dbReference type="Proteomes" id="UP001165090"/>
    </source>
</evidence>
<dbReference type="Gene3D" id="1.10.12.10">
    <property type="entry name" value="Lyase 2-enoyl-coa Hydratase, Chain A, domain 2"/>
    <property type="match status" value="1"/>
</dbReference>
<dbReference type="PANTHER" id="PTHR43113">
    <property type="entry name" value="NUCLEOSIDE-DIPHOSPHATE-SUGAR EPIMERASE"/>
    <property type="match status" value="1"/>
</dbReference>
<dbReference type="Pfam" id="PF00378">
    <property type="entry name" value="ECH_1"/>
    <property type="match status" value="1"/>
</dbReference>
<evidence type="ECO:0000256" key="2">
    <source>
        <dbReference type="ARBA" id="ARBA00023239"/>
    </source>
</evidence>
<dbReference type="EMBL" id="BSDZ01000013">
    <property type="protein sequence ID" value="GLI62802.1"/>
    <property type="molecule type" value="Genomic_DNA"/>
</dbReference>
<dbReference type="InterPro" id="IPR001753">
    <property type="entry name" value="Enoyl-CoA_hydra/iso"/>
</dbReference>
<proteinExistence type="inferred from homology"/>